<protein>
    <recommendedName>
        <fullName evidence="7">GB1/RHD3-type G domain-containing protein</fullName>
    </recommendedName>
</protein>
<evidence type="ECO:0000256" key="5">
    <source>
        <dbReference type="SAM" id="MobiDB-lite"/>
    </source>
</evidence>
<evidence type="ECO:0000313" key="9">
    <source>
        <dbReference type="Proteomes" id="UP001516023"/>
    </source>
</evidence>
<evidence type="ECO:0000256" key="1">
    <source>
        <dbReference type="ARBA" id="ARBA00022741"/>
    </source>
</evidence>
<feature type="transmembrane region" description="Helical" evidence="6">
    <location>
        <begin position="674"/>
        <end position="692"/>
    </location>
</feature>
<keyword evidence="9" id="KW-1185">Reference proteome</keyword>
<keyword evidence="6" id="KW-0472">Membrane</keyword>
<feature type="compositionally biased region" description="Acidic residues" evidence="5">
    <location>
        <begin position="142"/>
        <end position="157"/>
    </location>
</feature>
<reference evidence="8 9" key="1">
    <citation type="journal article" date="2020" name="G3 (Bethesda)">
        <title>Improved Reference Genome for Cyclotella cryptica CCMP332, a Model for Cell Wall Morphogenesis, Salinity Adaptation, and Lipid Production in Diatoms (Bacillariophyta).</title>
        <authorList>
            <person name="Roberts W.R."/>
            <person name="Downey K.M."/>
            <person name="Ruck E.C."/>
            <person name="Traller J.C."/>
            <person name="Alverson A.J."/>
        </authorList>
    </citation>
    <scope>NUCLEOTIDE SEQUENCE [LARGE SCALE GENOMIC DNA]</scope>
    <source>
        <strain evidence="8 9">CCMP332</strain>
    </source>
</reference>
<dbReference type="InterPro" id="IPR015894">
    <property type="entry name" value="Guanylate-bd_N"/>
</dbReference>
<dbReference type="PROSITE" id="PS51715">
    <property type="entry name" value="G_GB1_RHD3"/>
    <property type="match status" value="1"/>
</dbReference>
<dbReference type="AlphaFoldDB" id="A0ABD3PIW8"/>
<dbReference type="EMBL" id="JABMIG020000165">
    <property type="protein sequence ID" value="KAL3787974.1"/>
    <property type="molecule type" value="Genomic_DNA"/>
</dbReference>
<evidence type="ECO:0000313" key="8">
    <source>
        <dbReference type="EMBL" id="KAL3787974.1"/>
    </source>
</evidence>
<comment type="similarity">
    <text evidence="4">Belongs to the TRAFAC class dynamin-like GTPase superfamily. GB1/RHD3 GTPase family.</text>
</comment>
<dbReference type="Proteomes" id="UP001516023">
    <property type="component" value="Unassembled WGS sequence"/>
</dbReference>
<dbReference type="Gene3D" id="3.40.50.300">
    <property type="entry name" value="P-loop containing nucleotide triphosphate hydrolases"/>
    <property type="match status" value="1"/>
</dbReference>
<keyword evidence="6" id="KW-0812">Transmembrane</keyword>
<gene>
    <name evidence="8" type="ORF">HJC23_002899</name>
</gene>
<dbReference type="InterPro" id="IPR036543">
    <property type="entry name" value="Guanylate-bd_C_sf"/>
</dbReference>
<evidence type="ECO:0000256" key="3">
    <source>
        <dbReference type="ARBA" id="ARBA00023134"/>
    </source>
</evidence>
<dbReference type="Gene3D" id="1.20.58.420">
    <property type="entry name" value="AHSP"/>
    <property type="match status" value="1"/>
</dbReference>
<dbReference type="SUPFAM" id="SSF48340">
    <property type="entry name" value="Interferon-induced guanylate-binding protein 1 (GBP1), C-terminal domain"/>
    <property type="match status" value="1"/>
</dbReference>
<proteinExistence type="inferred from homology"/>
<dbReference type="Pfam" id="PF02263">
    <property type="entry name" value="GBP"/>
    <property type="match status" value="1"/>
</dbReference>
<dbReference type="PANTHER" id="PTHR10751">
    <property type="entry name" value="GUANYLATE BINDING PROTEIN"/>
    <property type="match status" value="1"/>
</dbReference>
<feature type="transmembrane region" description="Helical" evidence="6">
    <location>
        <begin position="634"/>
        <end position="653"/>
    </location>
</feature>
<dbReference type="SUPFAM" id="SSF52540">
    <property type="entry name" value="P-loop containing nucleoside triphosphate hydrolases"/>
    <property type="match status" value="1"/>
</dbReference>
<evidence type="ECO:0000256" key="4">
    <source>
        <dbReference type="PROSITE-ProRule" id="PRU01052"/>
    </source>
</evidence>
<keyword evidence="1" id="KW-0547">Nucleotide-binding</keyword>
<feature type="compositionally biased region" description="Low complexity" evidence="5">
    <location>
        <begin position="131"/>
        <end position="141"/>
    </location>
</feature>
<dbReference type="InterPro" id="IPR027417">
    <property type="entry name" value="P-loop_NTPase"/>
</dbReference>
<name>A0ABD3PIW8_9STRA</name>
<dbReference type="GO" id="GO:0016787">
    <property type="term" value="F:hydrolase activity"/>
    <property type="evidence" value="ECO:0007669"/>
    <property type="project" value="UniProtKB-KW"/>
</dbReference>
<dbReference type="GO" id="GO:0005525">
    <property type="term" value="F:GTP binding"/>
    <property type="evidence" value="ECO:0007669"/>
    <property type="project" value="UniProtKB-KW"/>
</dbReference>
<comment type="caution">
    <text evidence="8">The sequence shown here is derived from an EMBL/GenBank/DDBJ whole genome shotgun (WGS) entry which is preliminary data.</text>
</comment>
<keyword evidence="2" id="KW-0378">Hydrolase</keyword>
<keyword evidence="6" id="KW-1133">Transmembrane helix</keyword>
<organism evidence="8 9">
    <name type="scientific">Cyclotella cryptica</name>
    <dbReference type="NCBI Taxonomy" id="29204"/>
    <lineage>
        <taxon>Eukaryota</taxon>
        <taxon>Sar</taxon>
        <taxon>Stramenopiles</taxon>
        <taxon>Ochrophyta</taxon>
        <taxon>Bacillariophyta</taxon>
        <taxon>Coscinodiscophyceae</taxon>
        <taxon>Thalassiosirophycidae</taxon>
        <taxon>Stephanodiscales</taxon>
        <taxon>Stephanodiscaceae</taxon>
        <taxon>Cyclotella</taxon>
    </lineage>
</organism>
<feature type="domain" description="GB1/RHD3-type G" evidence="7">
    <location>
        <begin position="207"/>
        <end position="491"/>
    </location>
</feature>
<evidence type="ECO:0000259" key="7">
    <source>
        <dbReference type="PROSITE" id="PS51715"/>
    </source>
</evidence>
<accession>A0ABD3PIW8</accession>
<dbReference type="InterPro" id="IPR030386">
    <property type="entry name" value="G_GB1_RHD3_dom"/>
</dbReference>
<sequence>MVIVGGGPPAVEIDRTIFRLCVKATWKASKRALLVVLVVTKRQGDQRQTAVMNECSIDSHLESEKEKREWHARGGCICSKRLFLIPNSIIATMLDEDEPVIISHNDAMSPSVSPTPPDDIAPPISTVESLAAAASEPPEALAGDEEPNNSELLDDDLPSTSSPPSIESTNDIPSARQIVSIGSASDAYAFTFHEEELNAILAKIPVGWKVCVVSVVGAFRTGKSFLLSWFLRYLETQCVNRRSSAEGDGRKWYERVQTLNQHEGSFDWRGGTERNTTGMWMWSDPYFLPRNEGEEVAVLLVDTQGMFDHDTTVGLTAAIFGLSTLLSSYQIYNVDKRIQEDNLQQLALFSEYGRMALEAEAKAAGVDKDVQVSKQDAPSTKADTLTAPFQKIEFLVRDWQNFDTEDETDIASMEAEMAAYLGHVLAERAASDLKETRDQIHSCFEEVSCFMMTHPGFAVVKNKYEGDVNKIERLFLSLLDRYCQRVFDTTGSDSSPPRLQPKTVRGRELSAVELGTYIKSYAQMFEQIGAHFPKAETMLEATSKANNTNAVAAGIDAYIQLMNDVAGPQASDYHRPEEMELKHREASERALATFDGMANFGSRKAIQDARKAVLKKIEKDYQVFLSLNDGRNPLLGFETYLLPMVVAFFSYILRWIADVTCSGWSQTCRASSELLSHIYMVIFFFFLIVAWTKTKQISEMCQRVKAAILVLFNGSGSTKTKVD</sequence>
<feature type="region of interest" description="Disordered" evidence="5">
    <location>
        <begin position="131"/>
        <end position="173"/>
    </location>
</feature>
<keyword evidence="3" id="KW-0342">GTP-binding</keyword>
<evidence type="ECO:0000256" key="6">
    <source>
        <dbReference type="SAM" id="Phobius"/>
    </source>
</evidence>
<evidence type="ECO:0000256" key="2">
    <source>
        <dbReference type="ARBA" id="ARBA00022801"/>
    </source>
</evidence>